<dbReference type="Proteomes" id="UP001234989">
    <property type="component" value="Chromosome 1"/>
</dbReference>
<dbReference type="InterPro" id="IPR004000">
    <property type="entry name" value="Actin"/>
</dbReference>
<gene>
    <name evidence="2" type="ORF">MTR67_003470</name>
</gene>
<dbReference type="Gene3D" id="3.90.640.10">
    <property type="entry name" value="Actin, Chain A, domain 4"/>
    <property type="match status" value="1"/>
</dbReference>
<sequence length="173" mass="19064">MTQNIFETSNVPIMYVASQAVLSLFANGRITGIILDSGDGMTHTVPIYEGHVLPHAILWIILGGCDLTQYLIKILMEVINIGAETFRCPEVLLKPSSVGIKATGIHEKAYNSIMRCDVDIRKELFASIVLSDGSTMFHGIAECMSKEISALSPSHMKIEVVQPPERKYNTWIG</sequence>
<evidence type="ECO:0000313" key="3">
    <source>
        <dbReference type="Proteomes" id="UP001234989"/>
    </source>
</evidence>
<dbReference type="Pfam" id="PF00022">
    <property type="entry name" value="Actin"/>
    <property type="match status" value="2"/>
</dbReference>
<protein>
    <recommendedName>
        <fullName evidence="4">Actin</fullName>
    </recommendedName>
</protein>
<dbReference type="SMART" id="SM00268">
    <property type="entry name" value="ACTIN"/>
    <property type="match status" value="1"/>
</dbReference>
<dbReference type="SUPFAM" id="SSF53067">
    <property type="entry name" value="Actin-like ATPase domain"/>
    <property type="match status" value="2"/>
</dbReference>
<dbReference type="EMBL" id="CP133612">
    <property type="protein sequence ID" value="WMV10085.1"/>
    <property type="molecule type" value="Genomic_DNA"/>
</dbReference>
<dbReference type="PANTHER" id="PTHR11937">
    <property type="entry name" value="ACTIN"/>
    <property type="match status" value="1"/>
</dbReference>
<dbReference type="Gene3D" id="3.30.420.40">
    <property type="match status" value="3"/>
</dbReference>
<accession>A0AAF0PUD1</accession>
<dbReference type="AlphaFoldDB" id="A0AAF0PUD1"/>
<comment type="similarity">
    <text evidence="1">Belongs to the actin family.</text>
</comment>
<evidence type="ECO:0000313" key="2">
    <source>
        <dbReference type="EMBL" id="WMV10085.1"/>
    </source>
</evidence>
<evidence type="ECO:0008006" key="4">
    <source>
        <dbReference type="Google" id="ProtNLM"/>
    </source>
</evidence>
<reference evidence="2" key="1">
    <citation type="submission" date="2023-08" db="EMBL/GenBank/DDBJ databases">
        <title>A de novo genome assembly of Solanum verrucosum Schlechtendal, a Mexican diploid species geographically isolated from the other diploid A-genome species in potato relatives.</title>
        <authorList>
            <person name="Hosaka K."/>
        </authorList>
    </citation>
    <scope>NUCLEOTIDE SEQUENCE</scope>
    <source>
        <tissue evidence="2">Young leaves</tissue>
    </source>
</reference>
<keyword evidence="3" id="KW-1185">Reference proteome</keyword>
<proteinExistence type="inferred from homology"/>
<name>A0AAF0PUD1_SOLVR</name>
<evidence type="ECO:0000256" key="1">
    <source>
        <dbReference type="RuleBase" id="RU000487"/>
    </source>
</evidence>
<dbReference type="InterPro" id="IPR043129">
    <property type="entry name" value="ATPase_NBD"/>
</dbReference>
<organism evidence="2 3">
    <name type="scientific">Solanum verrucosum</name>
    <dbReference type="NCBI Taxonomy" id="315347"/>
    <lineage>
        <taxon>Eukaryota</taxon>
        <taxon>Viridiplantae</taxon>
        <taxon>Streptophyta</taxon>
        <taxon>Embryophyta</taxon>
        <taxon>Tracheophyta</taxon>
        <taxon>Spermatophyta</taxon>
        <taxon>Magnoliopsida</taxon>
        <taxon>eudicotyledons</taxon>
        <taxon>Gunneridae</taxon>
        <taxon>Pentapetalae</taxon>
        <taxon>asterids</taxon>
        <taxon>lamiids</taxon>
        <taxon>Solanales</taxon>
        <taxon>Solanaceae</taxon>
        <taxon>Solanoideae</taxon>
        <taxon>Solaneae</taxon>
        <taxon>Solanum</taxon>
    </lineage>
</organism>